<evidence type="ECO:0000256" key="1">
    <source>
        <dbReference type="ARBA" id="ARBA00008791"/>
    </source>
</evidence>
<dbReference type="EMBL" id="VPFL01000042">
    <property type="protein sequence ID" value="TXF09947.1"/>
    <property type="molecule type" value="Genomic_DNA"/>
</dbReference>
<dbReference type="CDD" id="cd00293">
    <property type="entry name" value="USP-like"/>
    <property type="match status" value="1"/>
</dbReference>
<dbReference type="SUPFAM" id="SSF52402">
    <property type="entry name" value="Adenine nucleotide alpha hydrolases-like"/>
    <property type="match status" value="1"/>
</dbReference>
<dbReference type="InterPro" id="IPR006015">
    <property type="entry name" value="Universal_stress_UspA"/>
</dbReference>
<dbReference type="Pfam" id="PF00582">
    <property type="entry name" value="Usp"/>
    <property type="match status" value="1"/>
</dbReference>
<feature type="domain" description="UspA" evidence="2">
    <location>
        <begin position="3"/>
        <end position="142"/>
    </location>
</feature>
<dbReference type="Proteomes" id="UP000321201">
    <property type="component" value="Unassembled WGS sequence"/>
</dbReference>
<dbReference type="InterPro" id="IPR006016">
    <property type="entry name" value="UspA"/>
</dbReference>
<proteinExistence type="inferred from homology"/>
<gene>
    <name evidence="3" type="ORF">FR698_16270</name>
</gene>
<dbReference type="FunCoup" id="A0A5C7EDM7">
    <property type="interactions" value="324"/>
</dbReference>
<dbReference type="RefSeq" id="WP_147801241.1">
    <property type="nucleotide sequence ID" value="NZ_VPFL01000042.1"/>
</dbReference>
<sequence length="142" mass="15529">MPKLLVPVDGSENSDRAVDFVIKKAGWCREPVEIHLLNVQPPIVSGNVTMFISQEQLNDYYQEEGLKALQSARAKLDAAKVPYRHHILVGDPAETIARYAKEQGCDQILMGTRGLGTVTSLLLGSVATKVIHLADVPVLLVK</sequence>
<dbReference type="OrthoDB" id="5295044at2"/>
<evidence type="ECO:0000313" key="4">
    <source>
        <dbReference type="Proteomes" id="UP000321201"/>
    </source>
</evidence>
<evidence type="ECO:0000259" key="2">
    <source>
        <dbReference type="Pfam" id="PF00582"/>
    </source>
</evidence>
<accession>A0A5C7EDM7</accession>
<protein>
    <submittedName>
        <fullName evidence="3">Universal stress protein</fullName>
    </submittedName>
</protein>
<reference evidence="3 4" key="1">
    <citation type="submission" date="2019-08" db="EMBL/GenBank/DDBJ databases">
        <title>Pelomicrobium methylotrophicum gen. nov., sp. nov. a moderately thermophilic, facultatively anaerobic, lithoautotrophic and methylotrophic bacterium isolated from a terrestrial mud volcano.</title>
        <authorList>
            <person name="Slobodkina G.B."/>
            <person name="Merkel A.Y."/>
            <person name="Slobodkin A.I."/>
        </authorList>
    </citation>
    <scope>NUCLEOTIDE SEQUENCE [LARGE SCALE GENOMIC DNA]</scope>
    <source>
        <strain evidence="3 4">SM250</strain>
    </source>
</reference>
<comment type="similarity">
    <text evidence="1">Belongs to the universal stress protein A family.</text>
</comment>
<dbReference type="PANTHER" id="PTHR46268:SF6">
    <property type="entry name" value="UNIVERSAL STRESS PROTEIN UP12"/>
    <property type="match status" value="1"/>
</dbReference>
<dbReference type="AlphaFoldDB" id="A0A5C7EDM7"/>
<name>A0A5C7EDM7_9PROT</name>
<keyword evidence="4" id="KW-1185">Reference proteome</keyword>
<dbReference type="InterPro" id="IPR014729">
    <property type="entry name" value="Rossmann-like_a/b/a_fold"/>
</dbReference>
<dbReference type="InParanoid" id="A0A5C7EDM7"/>
<dbReference type="PRINTS" id="PR01438">
    <property type="entry name" value="UNVRSLSTRESS"/>
</dbReference>
<comment type="caution">
    <text evidence="3">The sequence shown here is derived from an EMBL/GenBank/DDBJ whole genome shotgun (WGS) entry which is preliminary data.</text>
</comment>
<evidence type="ECO:0000313" key="3">
    <source>
        <dbReference type="EMBL" id="TXF09947.1"/>
    </source>
</evidence>
<organism evidence="3 4">
    <name type="scientific">Pelomicrobium methylotrophicum</name>
    <dbReference type="NCBI Taxonomy" id="2602750"/>
    <lineage>
        <taxon>Bacteria</taxon>
        <taxon>Pseudomonadati</taxon>
        <taxon>Pseudomonadota</taxon>
        <taxon>Hydrogenophilia</taxon>
        <taxon>Hydrogenophilia incertae sedis</taxon>
        <taxon>Pelomicrobium</taxon>
    </lineage>
</organism>
<dbReference type="PANTHER" id="PTHR46268">
    <property type="entry name" value="STRESS RESPONSE PROTEIN NHAX"/>
    <property type="match status" value="1"/>
</dbReference>
<dbReference type="Gene3D" id="3.40.50.620">
    <property type="entry name" value="HUPs"/>
    <property type="match status" value="1"/>
</dbReference>